<evidence type="ECO:0000259" key="1">
    <source>
        <dbReference type="Pfam" id="PF06114"/>
    </source>
</evidence>
<dbReference type="RefSeq" id="WP_015648457.1">
    <property type="nucleotide sequence ID" value="NZ_CAADLZ010000601.1"/>
</dbReference>
<evidence type="ECO:0000313" key="2">
    <source>
        <dbReference type="EMBL" id="CRO40127.1"/>
    </source>
</evidence>
<dbReference type="Proteomes" id="UP000045039">
    <property type="component" value="Unassembled WGS sequence"/>
</dbReference>
<name>A0A9P1R2E9_PSEAI</name>
<feature type="domain" description="IrrE N-terminal-like" evidence="1">
    <location>
        <begin position="69"/>
        <end position="172"/>
    </location>
</feature>
<dbReference type="AlphaFoldDB" id="A0A9P1R2E9"/>
<dbReference type="EMBL" id="CVVU01000078">
    <property type="protein sequence ID" value="CRO40127.1"/>
    <property type="molecule type" value="Genomic_DNA"/>
</dbReference>
<proteinExistence type="predicted"/>
<evidence type="ECO:0000313" key="3">
    <source>
        <dbReference type="Proteomes" id="UP000045039"/>
    </source>
</evidence>
<reference evidence="3" key="1">
    <citation type="submission" date="2015-06" db="EMBL/GenBank/DDBJ databases">
        <authorList>
            <person name="Radhakrishnan Rajesh"/>
            <person name="Underwood Anthony"/>
            <person name="Al-Shahib Ali"/>
        </authorList>
    </citation>
    <scope>NUCLEOTIDE SEQUENCE [LARGE SCALE GENOMIC DNA]</scope>
    <source>
        <strain evidence="3">P19_London_7_VIM_2_05_10</strain>
    </source>
</reference>
<organism evidence="2 3">
    <name type="scientific">Pseudomonas aeruginosa</name>
    <dbReference type="NCBI Taxonomy" id="287"/>
    <lineage>
        <taxon>Bacteria</taxon>
        <taxon>Pseudomonadati</taxon>
        <taxon>Pseudomonadota</taxon>
        <taxon>Gammaproteobacteria</taxon>
        <taxon>Pseudomonadales</taxon>
        <taxon>Pseudomonadaceae</taxon>
        <taxon>Pseudomonas</taxon>
    </lineage>
</organism>
<accession>A0A9P1R2E9</accession>
<dbReference type="Gene3D" id="1.10.10.2910">
    <property type="match status" value="1"/>
</dbReference>
<comment type="caution">
    <text evidence="2">The sequence shown here is derived from an EMBL/GenBank/DDBJ whole genome shotgun (WGS) entry which is preliminary data.</text>
</comment>
<dbReference type="InterPro" id="IPR052345">
    <property type="entry name" value="Rad_response_metalloprotease"/>
</dbReference>
<dbReference type="PANTHER" id="PTHR43236">
    <property type="entry name" value="ANTITOXIN HIGA1"/>
    <property type="match status" value="1"/>
</dbReference>
<dbReference type="InterPro" id="IPR010359">
    <property type="entry name" value="IrrE_HExxH"/>
</dbReference>
<gene>
    <name evidence="2" type="ORF">PAERUG_P19_London_7_VIM_2_05_10_01543</name>
</gene>
<protein>
    <recommendedName>
        <fullName evidence="1">IrrE N-terminal-like domain-containing protein</fullName>
    </recommendedName>
</protein>
<dbReference type="PANTHER" id="PTHR43236:SF2">
    <property type="entry name" value="BLL0069 PROTEIN"/>
    <property type="match status" value="1"/>
</dbReference>
<sequence length="295" mass="33072">MTLTPKSEAIRISRVLQHVLGPDRFPVNVRELALEWSSQTCPDQPILGIKPVPLPSFEGMLAKSPKGDGWMIGVNEDVESEGRIRFTIAHEFGHYILHRERQSHFNCSNQDMHTWDPHGREIELEADTFASYLLMPLDDFKAQIDGQPFSLDLLRHCADRYGVSVTAAALKWREVAPGRVIVLSAKDGFLDWSCSNERAFRSGAYFATRKAPIELPAESILNHAARSVGGQSGVVPASVWLPRENTELEIEEHAFVIEGHDYNYTLGVLILPEVERYLVGEDELLSPLTGVPSFR</sequence>
<dbReference type="Pfam" id="PF06114">
    <property type="entry name" value="Peptidase_M78"/>
    <property type="match status" value="1"/>
</dbReference>